<keyword evidence="2" id="KW-1185">Reference proteome</keyword>
<dbReference type="EMBL" id="JXTC01000034">
    <property type="protein sequence ID" value="PON97077.1"/>
    <property type="molecule type" value="Genomic_DNA"/>
</dbReference>
<protein>
    <submittedName>
        <fullName evidence="1">Uncharacterized protein</fullName>
    </submittedName>
</protein>
<accession>A0A2P5FGZ9</accession>
<evidence type="ECO:0000313" key="2">
    <source>
        <dbReference type="Proteomes" id="UP000237000"/>
    </source>
</evidence>
<dbReference type="AlphaFoldDB" id="A0A2P5FGZ9"/>
<sequence>MALNTLYFNVYINGIMAMPSTDLTTLTGALSTAYYKDFVLNSMNVTNNTIMVKVLEFESPIRDWNYFSSSAAEQNFTKKAVIGVGGFGKGYLSVLEDGTTLTVKNFSSPRLLLLLLLLFSHLKAVSGSVSKAVTAAQSRRRQAASGTVQGRGTEVQGREGEGFRVCVMGRK</sequence>
<dbReference type="STRING" id="63057.A0A2P5FGZ9"/>
<dbReference type="Gene3D" id="3.30.200.20">
    <property type="entry name" value="Phosphorylase Kinase, domain 1"/>
    <property type="match status" value="1"/>
</dbReference>
<gene>
    <name evidence="1" type="ORF">TorRG33x02_071270</name>
</gene>
<reference evidence="2" key="1">
    <citation type="submission" date="2016-06" db="EMBL/GenBank/DDBJ databases">
        <title>Parallel loss of symbiosis genes in relatives of nitrogen-fixing non-legume Parasponia.</title>
        <authorList>
            <person name="Van Velzen R."/>
            <person name="Holmer R."/>
            <person name="Bu F."/>
            <person name="Rutten L."/>
            <person name="Van Zeijl A."/>
            <person name="Liu W."/>
            <person name="Santuari L."/>
            <person name="Cao Q."/>
            <person name="Sharma T."/>
            <person name="Shen D."/>
            <person name="Roswanjaya Y."/>
            <person name="Wardhani T."/>
            <person name="Kalhor M.S."/>
            <person name="Jansen J."/>
            <person name="Van den Hoogen J."/>
            <person name="Gungor B."/>
            <person name="Hartog M."/>
            <person name="Hontelez J."/>
            <person name="Verver J."/>
            <person name="Yang W.-C."/>
            <person name="Schijlen E."/>
            <person name="Repin R."/>
            <person name="Schilthuizen M."/>
            <person name="Schranz E."/>
            <person name="Heidstra R."/>
            <person name="Miyata K."/>
            <person name="Fedorova E."/>
            <person name="Kohlen W."/>
            <person name="Bisseling T."/>
            <person name="Smit S."/>
            <person name="Geurts R."/>
        </authorList>
    </citation>
    <scope>NUCLEOTIDE SEQUENCE [LARGE SCALE GENOMIC DNA]</scope>
    <source>
        <strain evidence="2">cv. RG33-2</strain>
    </source>
</reference>
<name>A0A2P5FGZ9_TREOI</name>
<organism evidence="1 2">
    <name type="scientific">Trema orientale</name>
    <name type="common">Charcoal tree</name>
    <name type="synonym">Celtis orientalis</name>
    <dbReference type="NCBI Taxonomy" id="63057"/>
    <lineage>
        <taxon>Eukaryota</taxon>
        <taxon>Viridiplantae</taxon>
        <taxon>Streptophyta</taxon>
        <taxon>Embryophyta</taxon>
        <taxon>Tracheophyta</taxon>
        <taxon>Spermatophyta</taxon>
        <taxon>Magnoliopsida</taxon>
        <taxon>eudicotyledons</taxon>
        <taxon>Gunneridae</taxon>
        <taxon>Pentapetalae</taxon>
        <taxon>rosids</taxon>
        <taxon>fabids</taxon>
        <taxon>Rosales</taxon>
        <taxon>Cannabaceae</taxon>
        <taxon>Trema</taxon>
    </lineage>
</organism>
<comment type="caution">
    <text evidence="1">The sequence shown here is derived from an EMBL/GenBank/DDBJ whole genome shotgun (WGS) entry which is preliminary data.</text>
</comment>
<dbReference type="Proteomes" id="UP000237000">
    <property type="component" value="Unassembled WGS sequence"/>
</dbReference>
<evidence type="ECO:0000313" key="1">
    <source>
        <dbReference type="EMBL" id="PON97077.1"/>
    </source>
</evidence>
<proteinExistence type="predicted"/>
<dbReference type="InParanoid" id="A0A2P5FGZ9"/>